<dbReference type="GO" id="GO:0010468">
    <property type="term" value="P:regulation of gene expression"/>
    <property type="evidence" value="ECO:0007669"/>
    <property type="project" value="TreeGrafter"/>
</dbReference>
<gene>
    <name evidence="2" type="ORF">TWF730_003786</name>
</gene>
<sequence>MPDGLTNLQWADQLSSTPPLARYTTEQVKELAAGVRSSKVSSQTLSSARQGIMEHQAIIRRYNISFRSAYGVLTPIFEPNEEQVKIGFDMMVYDALRLCGDKVPCFLLKHPPSTLRAFPDDHPERDTVSIVRYVNKSACSIQQYKDYLDENPEKKKHLGVKLYNNSPPRRKENQTLLPELDSEMWRELDTVGYRCSQNGKSTRNNADIKAWKIAAAAAVDGEDSDDIDDQQAIHALDTCARKGLGSRTLEVLGGTRLAFKLAGAPVPELENLPGCSIRALRRHGYLEALKYFCQPVLRVREQVPRPLGFGEVGSLTVQYLVAGGATMWYIANPKDNKTVKEFMCLHFGDRFVETAEGIYEDIHVKCEQKTRHLEIFVKPDLLESAGIKLHRVVQLPGECMVTFPYANFQEISLKKSMSLTSLYLPFDRIHQLQNYKGCNMACGLAQAEGGSDGIPDVRDIESVGWVDFAGAKKFSKRVKEILEHIRQTDGSARDNEREDK</sequence>
<protein>
    <recommendedName>
        <fullName evidence="1">JmjC domain-containing protein</fullName>
    </recommendedName>
</protein>
<dbReference type="GO" id="GO:0032454">
    <property type="term" value="F:histone H3K9 demethylase activity"/>
    <property type="evidence" value="ECO:0007669"/>
    <property type="project" value="TreeGrafter"/>
</dbReference>
<dbReference type="Pfam" id="PF02373">
    <property type="entry name" value="JmjC"/>
    <property type="match status" value="1"/>
</dbReference>
<comment type="caution">
    <text evidence="2">The sequence shown here is derived from an EMBL/GenBank/DDBJ whole genome shotgun (WGS) entry which is preliminary data.</text>
</comment>
<accession>A0AAV9U3G1</accession>
<reference evidence="2 3" key="1">
    <citation type="submission" date="2019-10" db="EMBL/GenBank/DDBJ databases">
        <authorList>
            <person name="Palmer J.M."/>
        </authorList>
    </citation>
    <scope>NUCLEOTIDE SEQUENCE [LARGE SCALE GENOMIC DNA]</scope>
    <source>
        <strain evidence="2 3">TWF730</strain>
    </source>
</reference>
<dbReference type="Gene3D" id="2.60.120.650">
    <property type="entry name" value="Cupin"/>
    <property type="match status" value="1"/>
</dbReference>
<evidence type="ECO:0000313" key="2">
    <source>
        <dbReference type="EMBL" id="KAK6334572.1"/>
    </source>
</evidence>
<keyword evidence="3" id="KW-1185">Reference proteome</keyword>
<dbReference type="PANTHER" id="PTHR10694:SF7">
    <property type="entry name" value="[HISTONE H3]-TRIMETHYL-L-LYSINE(9) DEMETHYLASE"/>
    <property type="match status" value="1"/>
</dbReference>
<dbReference type="PANTHER" id="PTHR10694">
    <property type="entry name" value="LYSINE-SPECIFIC DEMETHYLASE"/>
    <property type="match status" value="1"/>
</dbReference>
<organism evidence="2 3">
    <name type="scientific">Orbilia blumenaviensis</name>
    <dbReference type="NCBI Taxonomy" id="1796055"/>
    <lineage>
        <taxon>Eukaryota</taxon>
        <taxon>Fungi</taxon>
        <taxon>Dikarya</taxon>
        <taxon>Ascomycota</taxon>
        <taxon>Pezizomycotina</taxon>
        <taxon>Orbiliomycetes</taxon>
        <taxon>Orbiliales</taxon>
        <taxon>Orbiliaceae</taxon>
        <taxon>Orbilia</taxon>
    </lineage>
</organism>
<dbReference type="GO" id="GO:0005634">
    <property type="term" value="C:nucleus"/>
    <property type="evidence" value="ECO:0007669"/>
    <property type="project" value="TreeGrafter"/>
</dbReference>
<proteinExistence type="predicted"/>
<feature type="domain" description="JmjC" evidence="1">
    <location>
        <begin position="314"/>
        <end position="416"/>
    </location>
</feature>
<dbReference type="GO" id="GO:0000785">
    <property type="term" value="C:chromatin"/>
    <property type="evidence" value="ECO:0007669"/>
    <property type="project" value="TreeGrafter"/>
</dbReference>
<evidence type="ECO:0000313" key="3">
    <source>
        <dbReference type="Proteomes" id="UP001373714"/>
    </source>
</evidence>
<dbReference type="EMBL" id="JAVHNS010000015">
    <property type="protein sequence ID" value="KAK6334572.1"/>
    <property type="molecule type" value="Genomic_DNA"/>
</dbReference>
<dbReference type="GO" id="GO:0051864">
    <property type="term" value="F:histone H3K36 demethylase activity"/>
    <property type="evidence" value="ECO:0007669"/>
    <property type="project" value="TreeGrafter"/>
</dbReference>
<dbReference type="AlphaFoldDB" id="A0AAV9U3G1"/>
<evidence type="ECO:0000259" key="1">
    <source>
        <dbReference type="Pfam" id="PF02373"/>
    </source>
</evidence>
<dbReference type="InterPro" id="IPR003347">
    <property type="entry name" value="JmjC_dom"/>
</dbReference>
<name>A0AAV9U3G1_9PEZI</name>
<dbReference type="Proteomes" id="UP001373714">
    <property type="component" value="Unassembled WGS sequence"/>
</dbReference>